<sequence>MPQKTPQRQHRAKNGTAKPRARAKAKSAQVVELVPPDHGPGASMETASQPLARVRMAIALHPPEVPVFSTAQPPKGLSGWIQKAASARPNHTPGHWRLLRLADRVDAWAQRLRKSLPWAAPSAAALVAGGLVWRARRA</sequence>
<feature type="region of interest" description="Disordered" evidence="1">
    <location>
        <begin position="1"/>
        <end position="45"/>
    </location>
</feature>
<accession>A0A3A8QK08</accession>
<dbReference type="AlphaFoldDB" id="A0A3A8QK08"/>
<dbReference type="EMBL" id="RAWK01000117">
    <property type="protein sequence ID" value="RKH63524.1"/>
    <property type="molecule type" value="Genomic_DNA"/>
</dbReference>
<evidence type="ECO:0000313" key="2">
    <source>
        <dbReference type="EMBL" id="RKH63524.1"/>
    </source>
</evidence>
<comment type="caution">
    <text evidence="2">The sequence shown here is derived from an EMBL/GenBank/DDBJ whole genome shotgun (WGS) entry which is preliminary data.</text>
</comment>
<dbReference type="Proteomes" id="UP000267003">
    <property type="component" value="Unassembled WGS sequence"/>
</dbReference>
<keyword evidence="3" id="KW-1185">Reference proteome</keyword>
<evidence type="ECO:0000313" key="3">
    <source>
        <dbReference type="Proteomes" id="UP000267003"/>
    </source>
</evidence>
<evidence type="ECO:0000256" key="1">
    <source>
        <dbReference type="SAM" id="MobiDB-lite"/>
    </source>
</evidence>
<dbReference type="OrthoDB" id="6021991at2"/>
<dbReference type="RefSeq" id="WP_120557021.1">
    <property type="nucleotide sequence ID" value="NZ_RAWK01000117.1"/>
</dbReference>
<protein>
    <submittedName>
        <fullName evidence="2">Uncharacterized protein</fullName>
    </submittedName>
</protein>
<organism evidence="2 3">
    <name type="scientific">Corallococcus aberystwythensis</name>
    <dbReference type="NCBI Taxonomy" id="2316722"/>
    <lineage>
        <taxon>Bacteria</taxon>
        <taxon>Pseudomonadati</taxon>
        <taxon>Myxococcota</taxon>
        <taxon>Myxococcia</taxon>
        <taxon>Myxococcales</taxon>
        <taxon>Cystobacterineae</taxon>
        <taxon>Myxococcaceae</taxon>
        <taxon>Corallococcus</taxon>
    </lineage>
</organism>
<proteinExistence type="predicted"/>
<gene>
    <name evidence="2" type="ORF">D7W81_20225</name>
</gene>
<name>A0A3A8QK08_9BACT</name>
<reference evidence="3" key="1">
    <citation type="submission" date="2018-09" db="EMBL/GenBank/DDBJ databases">
        <authorList>
            <person name="Livingstone P.G."/>
            <person name="Whitworth D.E."/>
        </authorList>
    </citation>
    <scope>NUCLEOTIDE SEQUENCE [LARGE SCALE GENOMIC DNA]</scope>
    <source>
        <strain evidence="3">AB050A</strain>
    </source>
</reference>
<feature type="compositionally biased region" description="Basic residues" evidence="1">
    <location>
        <begin position="7"/>
        <end position="25"/>
    </location>
</feature>